<comment type="caution">
    <text evidence="1">The sequence shown here is derived from an EMBL/GenBank/DDBJ whole genome shotgun (WGS) entry which is preliminary data.</text>
</comment>
<proteinExistence type="predicted"/>
<dbReference type="RefSeq" id="WP_228847504.1">
    <property type="nucleotide sequence ID" value="NZ_JADCKQ010000002.1"/>
</dbReference>
<dbReference type="Proteomes" id="UP000640583">
    <property type="component" value="Unassembled WGS sequence"/>
</dbReference>
<dbReference type="AlphaFoldDB" id="A0A8J7IBU3"/>
<dbReference type="Gene3D" id="3.40.50.300">
    <property type="entry name" value="P-loop containing nucleotide triphosphate hydrolases"/>
    <property type="match status" value="1"/>
</dbReference>
<evidence type="ECO:0008006" key="3">
    <source>
        <dbReference type="Google" id="ProtNLM"/>
    </source>
</evidence>
<name>A0A8J7IBU3_9RHOB</name>
<gene>
    <name evidence="1" type="ORF">H1D41_02920</name>
</gene>
<accession>A0A8J7IBU3</accession>
<evidence type="ECO:0000313" key="2">
    <source>
        <dbReference type="Proteomes" id="UP000640583"/>
    </source>
</evidence>
<sequence length="190" mass="20855">MLSDTHLPLPLRQTRVHEVCGGGAFCFAAISVGQSKGRALWIRQAWRSDHLNPAGLSAFCNPSRILLAQIKDQMEGLAVMEEALRDGSLSHVIIELDQPLDLTAGRRLQLAAKDGGTTGLCIIPDGMGSNAAETRWRCDPVFDPDRADSTLMRWSLIKNKSGTLCDWYVRWNPHQTNPADRLAVVSPPGQ</sequence>
<reference evidence="1" key="1">
    <citation type="submission" date="2020-10" db="EMBL/GenBank/DDBJ databases">
        <title>Paenihalocynthiibacter styelae gen. nov., sp. nov., isolated from stalked sea squirt Styela clava.</title>
        <authorList>
            <person name="Kim Y.-O."/>
            <person name="Yoon J.-H."/>
        </authorList>
    </citation>
    <scope>NUCLEOTIDE SEQUENCE</scope>
    <source>
        <strain evidence="1">MYP1-1</strain>
    </source>
</reference>
<dbReference type="SUPFAM" id="SSF52540">
    <property type="entry name" value="P-loop containing nucleoside triphosphate hydrolases"/>
    <property type="match status" value="1"/>
</dbReference>
<organism evidence="1 2">
    <name type="scientific">Halocynthiibacter styelae</name>
    <dbReference type="NCBI Taxonomy" id="2761955"/>
    <lineage>
        <taxon>Bacteria</taxon>
        <taxon>Pseudomonadati</taxon>
        <taxon>Pseudomonadota</taxon>
        <taxon>Alphaproteobacteria</taxon>
        <taxon>Rhodobacterales</taxon>
        <taxon>Paracoccaceae</taxon>
        <taxon>Halocynthiibacter</taxon>
    </lineage>
</organism>
<protein>
    <recommendedName>
        <fullName evidence="3">Protein ImuA</fullName>
    </recommendedName>
</protein>
<dbReference type="EMBL" id="JADCKQ010000002">
    <property type="protein sequence ID" value="MBI1492583.1"/>
    <property type="molecule type" value="Genomic_DNA"/>
</dbReference>
<dbReference type="InterPro" id="IPR027417">
    <property type="entry name" value="P-loop_NTPase"/>
</dbReference>
<evidence type="ECO:0000313" key="1">
    <source>
        <dbReference type="EMBL" id="MBI1492583.1"/>
    </source>
</evidence>
<keyword evidence="2" id="KW-1185">Reference proteome</keyword>